<feature type="region of interest" description="Disordered" evidence="1">
    <location>
        <begin position="448"/>
        <end position="544"/>
    </location>
</feature>
<proteinExistence type="predicted"/>
<organism evidence="2 3">
    <name type="scientific">Candida metapsilosis</name>
    <dbReference type="NCBI Taxonomy" id="273372"/>
    <lineage>
        <taxon>Eukaryota</taxon>
        <taxon>Fungi</taxon>
        <taxon>Dikarya</taxon>
        <taxon>Ascomycota</taxon>
        <taxon>Saccharomycotina</taxon>
        <taxon>Pichiomycetes</taxon>
        <taxon>Debaryomycetaceae</taxon>
        <taxon>Candida/Lodderomyces clade</taxon>
        <taxon>Candida</taxon>
    </lineage>
</organism>
<evidence type="ECO:0008006" key="4">
    <source>
        <dbReference type="Google" id="ProtNLM"/>
    </source>
</evidence>
<feature type="compositionally biased region" description="Basic residues" evidence="1">
    <location>
        <begin position="302"/>
        <end position="314"/>
    </location>
</feature>
<feature type="region of interest" description="Disordered" evidence="1">
    <location>
        <begin position="158"/>
        <end position="327"/>
    </location>
</feature>
<evidence type="ECO:0000313" key="3">
    <source>
        <dbReference type="Proteomes" id="UP000669133"/>
    </source>
</evidence>
<dbReference type="InterPro" id="IPR013226">
    <property type="entry name" value="Pal1"/>
</dbReference>
<feature type="region of interest" description="Disordered" evidence="1">
    <location>
        <begin position="1"/>
        <end position="57"/>
    </location>
</feature>
<dbReference type="Gene3D" id="3.55.40.20">
    <property type="entry name" value="Iron/manganese superoxide dismutase, C-terminal domain"/>
    <property type="match status" value="1"/>
</dbReference>
<dbReference type="Proteomes" id="UP000669133">
    <property type="component" value="Unassembled WGS sequence"/>
</dbReference>
<dbReference type="EMBL" id="JAEOAQ010000001">
    <property type="protein sequence ID" value="KAG5422249.1"/>
    <property type="molecule type" value="Genomic_DNA"/>
</dbReference>
<comment type="caution">
    <text evidence="2">The sequence shown here is derived from an EMBL/GenBank/DDBJ whole genome shotgun (WGS) entry which is preliminary data.</text>
</comment>
<dbReference type="GO" id="GO:0005737">
    <property type="term" value="C:cytoplasm"/>
    <property type="evidence" value="ECO:0007669"/>
    <property type="project" value="TreeGrafter"/>
</dbReference>
<protein>
    <recommendedName>
        <fullName evidence="4">Manganese/iron superoxide dismutase C-terminal domain-containing protein</fullName>
    </recommendedName>
</protein>
<feature type="compositionally biased region" description="Basic and acidic residues" evidence="1">
    <location>
        <begin position="315"/>
        <end position="327"/>
    </location>
</feature>
<feature type="compositionally biased region" description="Low complexity" evidence="1">
    <location>
        <begin position="8"/>
        <end position="49"/>
    </location>
</feature>
<dbReference type="InterPro" id="IPR036314">
    <property type="entry name" value="SOD_C_sf"/>
</dbReference>
<evidence type="ECO:0000256" key="1">
    <source>
        <dbReference type="SAM" id="MobiDB-lite"/>
    </source>
</evidence>
<dbReference type="RefSeq" id="XP_067551365.1">
    <property type="nucleotide sequence ID" value="XM_067690079.1"/>
</dbReference>
<dbReference type="Pfam" id="PF08316">
    <property type="entry name" value="Pal1"/>
    <property type="match status" value="1"/>
</dbReference>
<gene>
    <name evidence="2" type="ORF">I9W82_001344</name>
</gene>
<dbReference type="SUPFAM" id="SSF54719">
    <property type="entry name" value="Fe,Mn superoxide dismutase (SOD), C-terminal domain"/>
    <property type="match status" value="1"/>
</dbReference>
<keyword evidence="3" id="KW-1185">Reference proteome</keyword>
<evidence type="ECO:0000313" key="2">
    <source>
        <dbReference type="EMBL" id="KAG5422249.1"/>
    </source>
</evidence>
<name>A0A8H7ZKP5_9ASCO</name>
<feature type="compositionally biased region" description="Basic and acidic residues" evidence="1">
    <location>
        <begin position="256"/>
        <end position="272"/>
    </location>
</feature>
<dbReference type="PANTHER" id="PTHR28307:SF2">
    <property type="entry name" value="PROTEIN PAL1"/>
    <property type="match status" value="1"/>
</dbReference>
<feature type="region of interest" description="Disordered" evidence="1">
    <location>
        <begin position="783"/>
        <end position="816"/>
    </location>
</feature>
<accession>A0A8H7ZKP5</accession>
<reference evidence="2 3" key="1">
    <citation type="submission" date="2020-12" db="EMBL/GenBank/DDBJ databases">
        <title>Effect of drift, selection, and recombination on the evolution of hybrid genomes in Candida yeast pathogens.</title>
        <authorList>
            <person name="Mixao V."/>
            <person name="Ksiezopolska E."/>
            <person name="Saus E."/>
            <person name="Boekhout T."/>
            <person name="Gacser A."/>
            <person name="Gabaldon T."/>
        </authorList>
    </citation>
    <scope>NUCLEOTIDE SEQUENCE [LARGE SCALE GENOMIC DNA]</scope>
    <source>
        <strain evidence="2 3">BP57</strain>
    </source>
</reference>
<feature type="compositionally biased region" description="Polar residues" evidence="1">
    <location>
        <begin position="448"/>
        <end position="466"/>
    </location>
</feature>
<dbReference type="PANTHER" id="PTHR28307">
    <property type="entry name" value="PROTEIN PAL1"/>
    <property type="match status" value="1"/>
</dbReference>
<dbReference type="GeneID" id="93649973"/>
<dbReference type="OrthoDB" id="275227at2759"/>
<feature type="compositionally biased region" description="Basic and acidic residues" evidence="1">
    <location>
        <begin position="509"/>
        <end position="521"/>
    </location>
</feature>
<dbReference type="AlphaFoldDB" id="A0A8H7ZKP5"/>
<sequence length="887" mass="98054">MYQQPNHSYSSNDSLRRLSSNNPFRQYQPSPAPVQPQSSSSSLQIPQHSLGYQNTNNSHSSVIAKHYAHSPRKASALSNQSTSSAHFDEWVAKNRQLVDGSDDEELYADAESDSQASPNKILSYYQNNNASLDSNIGRYGNDSRRYSRINSGGNANGHLSYIGSSNDHHSNGYSRPVKPQTLRSDSDSSVNYSSKRAMKSNNPFVTEPEEEEQLLSQRPIQREREPQFSPPRHSNTPPARPPKPTEDFAPPSYEEAAGREAAKREYRREKESGSSSTRQHRSHSDSHYHRSHHKSSSSSSSRPHKSSRHRSPSKRKPEPVKAKNMDTIDKLDVTGFFGGGFHHDGPFDACTPHRNKNAKKAPVMAFPADGPNNSIAGAANFDKNQQMNLAFGIDNVNDSKLGGEGNHFKGDEKDAVPVIKTNRVSDGPQTTMYTPKQNPSVIAFDSTQKAEPIHGSTTAGLGSTTFLDGAPAPKGSEDYLSPSNGGLGRKKSLVQRFKGNGSSNTSRRASSDDRHSGENVRRGSLNALDIETGEDDDDLKPPGGNSFIRRVKSLKVRRSVSTSFSLPVNKTLEVLKATDANFEGLFSHSALDQLWFKQGNQLIQNLNQYLIQAANLEDKSYTLPELVAATINKPELYHIHKNASKLHNLQQFFENLRPLQQGAPFEIVRPDASSLLETPNGSVFGNIPTDEILLDWINHSFGSVVEFRTLLINTARAIKGDGSVWLVAESTVGQNYLNRGSGAALSGFTSTPAFHNLAIVVTYNGGTVDDSERSGQIRRMKSMLQENEAQPKSEEEVEEDEVKTEKSETESDENALKLGTAEQAELETSYLNKKLIPALSIDASPRNYLIDYGVFGKQKYLENCWECIDWDVVLRRLPPRSKQAITV</sequence>